<dbReference type="SUPFAM" id="SSF140566">
    <property type="entry name" value="FlgN-like"/>
    <property type="match status" value="1"/>
</dbReference>
<gene>
    <name evidence="1" type="ORF">QOZ94_003505</name>
</gene>
<evidence type="ECO:0000313" key="1">
    <source>
        <dbReference type="EMBL" id="MDQ0506691.1"/>
    </source>
</evidence>
<dbReference type="InterPro" id="IPR036679">
    <property type="entry name" value="FlgN-like_sf"/>
</dbReference>
<reference evidence="1 2" key="1">
    <citation type="submission" date="2023-07" db="EMBL/GenBank/DDBJ databases">
        <title>Genomic Encyclopedia of Type Strains, Phase IV (KMG-IV): sequencing the most valuable type-strain genomes for metagenomic binning, comparative biology and taxonomic classification.</title>
        <authorList>
            <person name="Goeker M."/>
        </authorList>
    </citation>
    <scope>NUCLEOTIDE SEQUENCE [LARGE SCALE GENOMIC DNA]</scope>
    <source>
        <strain evidence="1 2">DSM 3770</strain>
    </source>
</reference>
<dbReference type="Proteomes" id="UP001241747">
    <property type="component" value="Unassembled WGS sequence"/>
</dbReference>
<proteinExistence type="predicted"/>
<accession>A0ABU0LHS0</accession>
<name>A0ABU0LHS0_XANAG</name>
<protein>
    <recommendedName>
        <fullName evidence="3">Flagellar protein FlgN</fullName>
    </recommendedName>
</protein>
<comment type="caution">
    <text evidence="1">The sequence shown here is derived from an EMBL/GenBank/DDBJ whole genome shotgun (WGS) entry which is preliminary data.</text>
</comment>
<evidence type="ECO:0000313" key="2">
    <source>
        <dbReference type="Proteomes" id="UP001241747"/>
    </source>
</evidence>
<sequence>MSAPSSVASGAVVTPAVATLLSAIDHLEEALDAETTAFETRTPFDIEEINRRKSRCLLELSRAARALPQIADADLVARVGVLKAKLERNSYVLSVQLAAAQEVAAILDRAMRESESDGTYSAMAGRGEKWG</sequence>
<evidence type="ECO:0008006" key="3">
    <source>
        <dbReference type="Google" id="ProtNLM"/>
    </source>
</evidence>
<dbReference type="RefSeq" id="WP_237345359.1">
    <property type="nucleotide sequence ID" value="NZ_JABWGX010000009.1"/>
</dbReference>
<dbReference type="EMBL" id="JAUSVY010000009">
    <property type="protein sequence ID" value="MDQ0506691.1"/>
    <property type="molecule type" value="Genomic_DNA"/>
</dbReference>
<keyword evidence="2" id="KW-1185">Reference proteome</keyword>
<organism evidence="1 2">
    <name type="scientific">Xanthobacter agilis</name>
    <dbReference type="NCBI Taxonomy" id="47492"/>
    <lineage>
        <taxon>Bacteria</taxon>
        <taxon>Pseudomonadati</taxon>
        <taxon>Pseudomonadota</taxon>
        <taxon>Alphaproteobacteria</taxon>
        <taxon>Hyphomicrobiales</taxon>
        <taxon>Xanthobacteraceae</taxon>
        <taxon>Xanthobacter</taxon>
    </lineage>
</organism>